<feature type="transmembrane region" description="Helical" evidence="2">
    <location>
        <begin position="163"/>
        <end position="184"/>
    </location>
</feature>
<keyword evidence="2" id="KW-1133">Transmembrane helix</keyword>
<accession>A0A8B6H4A9</accession>
<dbReference type="EMBL" id="UYJE01009413">
    <property type="protein sequence ID" value="VDI73327.1"/>
    <property type="molecule type" value="Genomic_DNA"/>
</dbReference>
<gene>
    <name evidence="3" type="ORF">MGAL_10B087635</name>
</gene>
<evidence type="ECO:0000313" key="4">
    <source>
        <dbReference type="Proteomes" id="UP000596742"/>
    </source>
</evidence>
<dbReference type="Proteomes" id="UP000596742">
    <property type="component" value="Unassembled WGS sequence"/>
</dbReference>
<name>A0A8B6H4A9_MYTGA</name>
<keyword evidence="4" id="KW-1185">Reference proteome</keyword>
<sequence length="286" mass="31766">MENELAQPPGSNYVEDIQPLSGLVLVCIKTGKTELCEDYSLAGIDTPVVCDNPYANECCQMNNRWYCVYDVTDYNCEAVGQGSRTVLSTNRPTGSKTTTTSNRPTGSSTITITYRATRGVSSTSQRYFTYRPFTAYPKQTTYDYNAQYFPNTSKPSQRFMTDISILAAIGAVIVLVVIITFIVMKHSKRRDQQRQNALFNAVNEQISRNSGQHRGNPVYTVGVRETETQVNWTHNNVNDSLANNELIAQGFMLNVQPPPYSQCIASDQSSKQLSSPTDSADQPSNS</sequence>
<evidence type="ECO:0000256" key="1">
    <source>
        <dbReference type="SAM" id="MobiDB-lite"/>
    </source>
</evidence>
<protein>
    <submittedName>
        <fullName evidence="3">Uncharacterized protein</fullName>
    </submittedName>
</protein>
<organism evidence="3 4">
    <name type="scientific">Mytilus galloprovincialis</name>
    <name type="common">Mediterranean mussel</name>
    <dbReference type="NCBI Taxonomy" id="29158"/>
    <lineage>
        <taxon>Eukaryota</taxon>
        <taxon>Metazoa</taxon>
        <taxon>Spiralia</taxon>
        <taxon>Lophotrochozoa</taxon>
        <taxon>Mollusca</taxon>
        <taxon>Bivalvia</taxon>
        <taxon>Autobranchia</taxon>
        <taxon>Pteriomorphia</taxon>
        <taxon>Mytilida</taxon>
        <taxon>Mytiloidea</taxon>
        <taxon>Mytilidae</taxon>
        <taxon>Mytilinae</taxon>
        <taxon>Mytilus</taxon>
    </lineage>
</organism>
<dbReference type="AlphaFoldDB" id="A0A8B6H4A9"/>
<feature type="compositionally biased region" description="Polar residues" evidence="1">
    <location>
        <begin position="263"/>
        <end position="286"/>
    </location>
</feature>
<evidence type="ECO:0000313" key="3">
    <source>
        <dbReference type="EMBL" id="VDI73327.1"/>
    </source>
</evidence>
<comment type="caution">
    <text evidence="3">The sequence shown here is derived from an EMBL/GenBank/DDBJ whole genome shotgun (WGS) entry which is preliminary data.</text>
</comment>
<feature type="region of interest" description="Disordered" evidence="1">
    <location>
        <begin position="87"/>
        <end position="108"/>
    </location>
</feature>
<dbReference type="OrthoDB" id="10557728at2759"/>
<feature type="region of interest" description="Disordered" evidence="1">
    <location>
        <begin position="262"/>
        <end position="286"/>
    </location>
</feature>
<keyword evidence="2" id="KW-0812">Transmembrane</keyword>
<proteinExistence type="predicted"/>
<reference evidence="3" key="1">
    <citation type="submission" date="2018-11" db="EMBL/GenBank/DDBJ databases">
        <authorList>
            <person name="Alioto T."/>
            <person name="Alioto T."/>
        </authorList>
    </citation>
    <scope>NUCLEOTIDE SEQUENCE</scope>
</reference>
<keyword evidence="2" id="KW-0472">Membrane</keyword>
<evidence type="ECO:0000256" key="2">
    <source>
        <dbReference type="SAM" id="Phobius"/>
    </source>
</evidence>